<organism evidence="1 2">
    <name type="scientific">Entomobacter blattae</name>
    <dbReference type="NCBI Taxonomy" id="2762277"/>
    <lineage>
        <taxon>Bacteria</taxon>
        <taxon>Pseudomonadati</taxon>
        <taxon>Pseudomonadota</taxon>
        <taxon>Alphaproteobacteria</taxon>
        <taxon>Acetobacterales</taxon>
        <taxon>Acetobacteraceae</taxon>
        <taxon>Entomobacter</taxon>
    </lineage>
</organism>
<proteinExistence type="predicted"/>
<dbReference type="AlphaFoldDB" id="A0A7H1NUS7"/>
<dbReference type="Pfam" id="PF11697">
    <property type="entry name" value="DUF3293"/>
    <property type="match status" value="1"/>
</dbReference>
<reference evidence="1 2" key="1">
    <citation type="submission" date="2020-08" db="EMBL/GenBank/DDBJ databases">
        <title>Complete genome sequence of Entomobacter blattae G55GP.</title>
        <authorList>
            <person name="Poehlein A."/>
            <person name="Guzman J."/>
            <person name="Daniel R."/>
            <person name="Vilcinskas A."/>
        </authorList>
    </citation>
    <scope>NUCLEOTIDE SEQUENCE [LARGE SCALE GENOMIC DNA]</scope>
    <source>
        <strain evidence="1 2">G55GP</strain>
    </source>
</reference>
<evidence type="ECO:0000313" key="1">
    <source>
        <dbReference type="EMBL" id="QNT79537.1"/>
    </source>
</evidence>
<protein>
    <recommendedName>
        <fullName evidence="3">DUF3293 domain-containing protein</fullName>
    </recommendedName>
</protein>
<gene>
    <name evidence="1" type="ORF">JGUZn3_23370</name>
</gene>
<dbReference type="InterPro" id="IPR021710">
    <property type="entry name" value="DUF3293"/>
</dbReference>
<sequence length="136" mass="15828">MGIKPASSEIRKVYAKSLYRAGPVLTRINRIPQGMENIEHGKSFLEWGMVSAYNPGGKRHPEGWNHRMFAHLQQELEKAGFVYYYGIGSLYNQEEPLFMVAVPRGRLYKLARKYRQNAVVLLQKGRRSRLVFWGRE</sequence>
<dbReference type="Proteomes" id="UP000516349">
    <property type="component" value="Chromosome"/>
</dbReference>
<evidence type="ECO:0000313" key="2">
    <source>
        <dbReference type="Proteomes" id="UP000516349"/>
    </source>
</evidence>
<keyword evidence="2" id="KW-1185">Reference proteome</keyword>
<dbReference type="KEGG" id="ebla:JGUZn3_23370"/>
<name>A0A7H1NUS7_9PROT</name>
<accession>A0A7H1NUS7</accession>
<evidence type="ECO:0008006" key="3">
    <source>
        <dbReference type="Google" id="ProtNLM"/>
    </source>
</evidence>
<dbReference type="RefSeq" id="WP_203413688.1">
    <property type="nucleotide sequence ID" value="NZ_CP060244.1"/>
</dbReference>
<dbReference type="EMBL" id="CP060244">
    <property type="protein sequence ID" value="QNT79537.1"/>
    <property type="molecule type" value="Genomic_DNA"/>
</dbReference>